<evidence type="ECO:0000313" key="1">
    <source>
        <dbReference type="Proteomes" id="UP000887580"/>
    </source>
</evidence>
<dbReference type="WBParaSite" id="PS1159_v2.g17796.t1">
    <property type="protein sequence ID" value="PS1159_v2.g17796.t1"/>
    <property type="gene ID" value="PS1159_v2.g17796"/>
</dbReference>
<proteinExistence type="predicted"/>
<organism evidence="1 2">
    <name type="scientific">Panagrolaimus sp. PS1159</name>
    <dbReference type="NCBI Taxonomy" id="55785"/>
    <lineage>
        <taxon>Eukaryota</taxon>
        <taxon>Metazoa</taxon>
        <taxon>Ecdysozoa</taxon>
        <taxon>Nematoda</taxon>
        <taxon>Chromadorea</taxon>
        <taxon>Rhabditida</taxon>
        <taxon>Tylenchina</taxon>
        <taxon>Panagrolaimomorpha</taxon>
        <taxon>Panagrolaimoidea</taxon>
        <taxon>Panagrolaimidae</taxon>
        <taxon>Panagrolaimus</taxon>
    </lineage>
</organism>
<evidence type="ECO:0000313" key="2">
    <source>
        <dbReference type="WBParaSite" id="PS1159_v2.g17796.t1"/>
    </source>
</evidence>
<reference evidence="2" key="1">
    <citation type="submission" date="2022-11" db="UniProtKB">
        <authorList>
            <consortium name="WormBaseParasite"/>
        </authorList>
    </citation>
    <scope>IDENTIFICATION</scope>
</reference>
<sequence length="273" mass="29123">MATKTTATTPESVTTASTAEPRLTRAAAKAAAAAVAAATTKPSTKVATAPTAPTTKPSTAKSTKAKATVAAAATPAVEASTTTTVTKAAVTIKPSTKAAIAPTEPKTKPSTAKSKSTKAKATTTKKAAAAAPSKKASKFVFKIGLTNTKLANLLIYFCNEKTGLCFSRKNSTTAYCVICHKSYKHNDVSFEEDPTLHHKNAMDKPCQWSKNEINYLQFDRYFLKSISGKGEAKSKSKYYLGLCMETVAKRWGDDPTITYNKYHVHENIKRAVS</sequence>
<protein>
    <submittedName>
        <fullName evidence="2">Uncharacterized protein</fullName>
    </submittedName>
</protein>
<dbReference type="Proteomes" id="UP000887580">
    <property type="component" value="Unplaced"/>
</dbReference>
<name>A0AC35FI37_9BILA</name>
<accession>A0AC35FI37</accession>